<evidence type="ECO:0000256" key="1">
    <source>
        <dbReference type="ARBA" id="ARBA00022679"/>
    </source>
</evidence>
<evidence type="ECO:0008006" key="3">
    <source>
        <dbReference type="Google" id="ProtNLM"/>
    </source>
</evidence>
<name>A0A381N490_9ZZZZ</name>
<organism evidence="2">
    <name type="scientific">marine metagenome</name>
    <dbReference type="NCBI Taxonomy" id="408172"/>
    <lineage>
        <taxon>unclassified sequences</taxon>
        <taxon>metagenomes</taxon>
        <taxon>ecological metagenomes</taxon>
    </lineage>
</organism>
<dbReference type="Gene3D" id="3.40.50.10540">
    <property type="entry name" value="Crotonobetainyl-coa:carnitine coa-transferase, domain 1"/>
    <property type="match status" value="1"/>
</dbReference>
<dbReference type="Gene3D" id="3.30.1540.10">
    <property type="entry name" value="formyl-coa transferase, domain 3"/>
    <property type="match status" value="1"/>
</dbReference>
<proteinExistence type="predicted"/>
<protein>
    <recommendedName>
        <fullName evidence="3">Carnitine dehydratase</fullName>
    </recommendedName>
</protein>
<sequence length="407" mass="43683">MERQDFFEHSDQPSAGPLQGLVVVEATTTWSGPMAGCVLGDLGADVIKVELPSGDVTRFAPPLLPDTQLSFAHQTVNRNKRSLALDLRTTDGADIFLKLAARADVVIENFLPGTLDSWGLGFRDIEAVRPDCIYLSISGWGQYGELSDRPGYDPATQAVSGWMSLNGEPDGVAVKAPTFLADDLAGLHGAVAVLAAIRHREATGEGQHIDVALLDSLLFQSNGFLTLGAMGAPLPRMGSEVPVAAPCNTYRCTNGDVFIALILDSHWTALANLMGRQDLVDDPELSSNKGRVVRRDDINQAVSAWFAEHTVEESVRLAAEYGVAVSPVNTFGDAAQMPHVIEREMLQEIELEDGSVAPIVGPAAKFSRTPTKVRSAAAKLGAHTNEILSELGYSPQEIESFQQQKVI</sequence>
<gene>
    <name evidence="2" type="ORF">METZ01_LOCUS2189</name>
</gene>
<dbReference type="InterPro" id="IPR050483">
    <property type="entry name" value="CoA-transferase_III_domain"/>
</dbReference>
<dbReference type="InterPro" id="IPR023606">
    <property type="entry name" value="CoA-Trfase_III_dom_1_sf"/>
</dbReference>
<dbReference type="SUPFAM" id="SSF89796">
    <property type="entry name" value="CoA-transferase family III (CaiB/BaiF)"/>
    <property type="match status" value="1"/>
</dbReference>
<reference evidence="2" key="1">
    <citation type="submission" date="2018-05" db="EMBL/GenBank/DDBJ databases">
        <authorList>
            <person name="Lanie J.A."/>
            <person name="Ng W.-L."/>
            <person name="Kazmierczak K.M."/>
            <person name="Andrzejewski T.M."/>
            <person name="Davidsen T.M."/>
            <person name="Wayne K.J."/>
            <person name="Tettelin H."/>
            <person name="Glass J.I."/>
            <person name="Rusch D."/>
            <person name="Podicherti R."/>
            <person name="Tsui H.-C.T."/>
            <person name="Winkler M.E."/>
        </authorList>
    </citation>
    <scope>NUCLEOTIDE SEQUENCE</scope>
</reference>
<dbReference type="GO" id="GO:0008410">
    <property type="term" value="F:CoA-transferase activity"/>
    <property type="evidence" value="ECO:0007669"/>
    <property type="project" value="TreeGrafter"/>
</dbReference>
<dbReference type="InterPro" id="IPR003673">
    <property type="entry name" value="CoA-Trfase_fam_III"/>
</dbReference>
<accession>A0A381N490</accession>
<dbReference type="EMBL" id="UINC01000111">
    <property type="protein sequence ID" value="SUZ49335.1"/>
    <property type="molecule type" value="Genomic_DNA"/>
</dbReference>
<keyword evidence="1" id="KW-0808">Transferase</keyword>
<dbReference type="InterPro" id="IPR044855">
    <property type="entry name" value="CoA-Trfase_III_dom3_sf"/>
</dbReference>
<evidence type="ECO:0000313" key="2">
    <source>
        <dbReference type="EMBL" id="SUZ49335.1"/>
    </source>
</evidence>
<dbReference type="PANTHER" id="PTHR48207:SF3">
    <property type="entry name" value="SUCCINATE--HYDROXYMETHYLGLUTARATE COA-TRANSFERASE"/>
    <property type="match status" value="1"/>
</dbReference>
<dbReference type="PANTHER" id="PTHR48207">
    <property type="entry name" value="SUCCINATE--HYDROXYMETHYLGLUTARATE COA-TRANSFERASE"/>
    <property type="match status" value="1"/>
</dbReference>
<dbReference type="AlphaFoldDB" id="A0A381N490"/>
<dbReference type="Pfam" id="PF02515">
    <property type="entry name" value="CoA_transf_3"/>
    <property type="match status" value="1"/>
</dbReference>